<organism evidence="3 4">
    <name type="scientific">Acinetobacter pseudolwoffii</name>
    <dbReference type="NCBI Taxonomy" id="2053287"/>
    <lineage>
        <taxon>Bacteria</taxon>
        <taxon>Pseudomonadati</taxon>
        <taxon>Pseudomonadota</taxon>
        <taxon>Gammaproteobacteria</taxon>
        <taxon>Moraxellales</taxon>
        <taxon>Moraxellaceae</taxon>
        <taxon>Acinetobacter</taxon>
    </lineage>
</organism>
<dbReference type="InterPro" id="IPR002913">
    <property type="entry name" value="START_lipid-bd_dom"/>
</dbReference>
<dbReference type="InterPro" id="IPR028347">
    <property type="entry name" value="START_dom_prot"/>
</dbReference>
<gene>
    <name evidence="3" type="ORF">CWI32_12940</name>
</gene>
<dbReference type="PANTHER" id="PTHR19308">
    <property type="entry name" value="PHOSPHATIDYLCHOLINE TRANSFER PROTEIN"/>
    <property type="match status" value="1"/>
</dbReference>
<evidence type="ECO:0000259" key="2">
    <source>
        <dbReference type="Pfam" id="PF01852"/>
    </source>
</evidence>
<dbReference type="RefSeq" id="WP_100535478.1">
    <property type="nucleotide sequence ID" value="NZ_CBDBYO010000016.1"/>
</dbReference>
<dbReference type="Proteomes" id="UP000243446">
    <property type="component" value="Unassembled WGS sequence"/>
</dbReference>
<dbReference type="PIRSF" id="PIRSF039033">
    <property type="entry name" value="START_dom"/>
    <property type="match status" value="1"/>
</dbReference>
<dbReference type="InterPro" id="IPR023393">
    <property type="entry name" value="START-like_dom_sf"/>
</dbReference>
<dbReference type="GO" id="GO:0005737">
    <property type="term" value="C:cytoplasm"/>
    <property type="evidence" value="ECO:0007669"/>
    <property type="project" value="UniProtKB-ARBA"/>
</dbReference>
<dbReference type="GO" id="GO:0008289">
    <property type="term" value="F:lipid binding"/>
    <property type="evidence" value="ECO:0007669"/>
    <property type="project" value="InterPro"/>
</dbReference>
<accession>A0A2H9YPC8</accession>
<dbReference type="AlphaFoldDB" id="A0A2H9YPC8"/>
<evidence type="ECO:0000256" key="1">
    <source>
        <dbReference type="SAM" id="SignalP"/>
    </source>
</evidence>
<dbReference type="Pfam" id="PF01852">
    <property type="entry name" value="START"/>
    <property type="match status" value="1"/>
</dbReference>
<feature type="domain" description="START" evidence="2">
    <location>
        <begin position="28"/>
        <end position="195"/>
    </location>
</feature>
<dbReference type="Gene3D" id="3.30.530.20">
    <property type="match status" value="1"/>
</dbReference>
<feature type="chain" id="PRO_5014130540" description="START domain-containing protein" evidence="1">
    <location>
        <begin position="20"/>
        <end position="214"/>
    </location>
</feature>
<reference evidence="3 4" key="1">
    <citation type="submission" date="2017-11" db="EMBL/GenBank/DDBJ databases">
        <title>Revising the taxonomy of the Acinetobacter lwoffii group: the description of Acinetobacter pseudolwoffii sp. nov. and emended description of Acinetobacter lwoffii.</title>
        <authorList>
            <person name="Nemec A."/>
            <person name="Radolfova-Krizova L."/>
        </authorList>
    </citation>
    <scope>NUCLEOTIDE SEQUENCE [LARGE SCALE GENOMIC DNA]</scope>
    <source>
        <strain evidence="3 4">ANC 5044</strain>
    </source>
</reference>
<dbReference type="PANTHER" id="PTHR19308:SF14">
    <property type="entry name" value="START DOMAIN-CONTAINING PROTEIN"/>
    <property type="match status" value="1"/>
</dbReference>
<dbReference type="GeneID" id="97178172"/>
<evidence type="ECO:0000313" key="4">
    <source>
        <dbReference type="Proteomes" id="UP000243446"/>
    </source>
</evidence>
<comment type="caution">
    <text evidence="3">The sequence shown here is derived from an EMBL/GenBank/DDBJ whole genome shotgun (WGS) entry which is preliminary data.</text>
</comment>
<sequence length="214" mass="24396">MQKMIFLLCAVVLGTIAQAKPLHTPKLSIDKNNIKVWTYQDQQNPVFLYKAETTYHAPIENAVSLILDIEHAVQWVPYMGSIKVLSRDDKKGEFTLYMVLDFPFPLKDRDLIVQGKMIKQPNGQISIKNKAIQTGYPLNPNYVRLTDYQGDWTFQKLANNQVKVSTYGYANPEGSIPLTFVNMFVQQQPYQMLQKMKTELAKPSGLAVLPEALQ</sequence>
<dbReference type="EMBL" id="PHRG01000009">
    <property type="protein sequence ID" value="PJO74508.1"/>
    <property type="molecule type" value="Genomic_DNA"/>
</dbReference>
<name>A0A2H9YPC8_9GAMM</name>
<dbReference type="SUPFAM" id="SSF55961">
    <property type="entry name" value="Bet v1-like"/>
    <property type="match status" value="1"/>
</dbReference>
<feature type="signal peptide" evidence="1">
    <location>
        <begin position="1"/>
        <end position="19"/>
    </location>
</feature>
<protein>
    <recommendedName>
        <fullName evidence="2">START domain-containing protein</fullName>
    </recommendedName>
</protein>
<proteinExistence type="predicted"/>
<keyword evidence="1" id="KW-0732">Signal</keyword>
<evidence type="ECO:0000313" key="3">
    <source>
        <dbReference type="EMBL" id="PJO74508.1"/>
    </source>
</evidence>
<dbReference type="InterPro" id="IPR051213">
    <property type="entry name" value="START_lipid_transfer"/>
</dbReference>